<feature type="compositionally biased region" description="Pro residues" evidence="1">
    <location>
        <begin position="122"/>
        <end position="131"/>
    </location>
</feature>
<keyword evidence="2" id="KW-0418">Kinase</keyword>
<gene>
    <name evidence="2" type="ORF">AVDCRST_MAG68-4071</name>
</gene>
<feature type="compositionally biased region" description="Basic residues" evidence="1">
    <location>
        <begin position="72"/>
        <end position="99"/>
    </location>
</feature>
<sequence length="146" mass="15562">GSRDLGGNPGVGEEHLLPGAILRHARPHQPGHAADAPPRAPAAGGVPRGRPALRGGQHLRHGGGAGALPGPRARRALHRRRLLLRARPARLRRPQRRPRPPGPPARHLRHAQAPGAPHPRRGLPPGPPRAPPGRRLRRRRPSPGGL</sequence>
<feature type="non-terminal residue" evidence="2">
    <location>
        <position position="146"/>
    </location>
</feature>
<evidence type="ECO:0000313" key="2">
    <source>
        <dbReference type="EMBL" id="CAA9356644.1"/>
    </source>
</evidence>
<accession>A0A6J4MDD5</accession>
<feature type="compositionally biased region" description="Basic residues" evidence="1">
    <location>
        <begin position="132"/>
        <end position="146"/>
    </location>
</feature>
<dbReference type="EMBL" id="CADCTW010000188">
    <property type="protein sequence ID" value="CAA9356644.1"/>
    <property type="molecule type" value="Genomic_DNA"/>
</dbReference>
<feature type="region of interest" description="Disordered" evidence="1">
    <location>
        <begin position="1"/>
        <end position="146"/>
    </location>
</feature>
<dbReference type="AlphaFoldDB" id="A0A6J4MDD5"/>
<evidence type="ECO:0000256" key="1">
    <source>
        <dbReference type="SAM" id="MobiDB-lite"/>
    </source>
</evidence>
<organism evidence="2">
    <name type="scientific">uncultured Gemmatimonadota bacterium</name>
    <dbReference type="NCBI Taxonomy" id="203437"/>
    <lineage>
        <taxon>Bacteria</taxon>
        <taxon>Pseudomonadati</taxon>
        <taxon>Gemmatimonadota</taxon>
        <taxon>environmental samples</taxon>
    </lineage>
</organism>
<feature type="compositionally biased region" description="Low complexity" evidence="1">
    <location>
        <begin position="30"/>
        <end position="56"/>
    </location>
</feature>
<dbReference type="GO" id="GO:0016301">
    <property type="term" value="F:kinase activity"/>
    <property type="evidence" value="ECO:0007669"/>
    <property type="project" value="UniProtKB-KW"/>
</dbReference>
<keyword evidence="2" id="KW-0808">Transferase</keyword>
<protein>
    <submittedName>
        <fullName evidence="2">Polynucleotide kinase 3-phosphatase-like</fullName>
    </submittedName>
</protein>
<feature type="non-terminal residue" evidence="2">
    <location>
        <position position="1"/>
    </location>
</feature>
<reference evidence="2" key="1">
    <citation type="submission" date="2020-02" db="EMBL/GenBank/DDBJ databases">
        <authorList>
            <person name="Meier V. D."/>
        </authorList>
    </citation>
    <scope>NUCLEOTIDE SEQUENCE</scope>
    <source>
        <strain evidence="2">AVDCRST_MAG68</strain>
    </source>
</reference>
<name>A0A6J4MDD5_9BACT</name>
<proteinExistence type="predicted"/>